<evidence type="ECO:0000313" key="1">
    <source>
        <dbReference type="EMBL" id="KAK3851835.1"/>
    </source>
</evidence>
<evidence type="ECO:0000313" key="2">
    <source>
        <dbReference type="Proteomes" id="UP001286313"/>
    </source>
</evidence>
<dbReference type="AlphaFoldDB" id="A0AAE1EI91"/>
<dbReference type="SUPFAM" id="SSF53098">
    <property type="entry name" value="Ribonuclease H-like"/>
    <property type="match status" value="1"/>
</dbReference>
<keyword evidence="2" id="KW-1185">Reference proteome</keyword>
<evidence type="ECO:0008006" key="3">
    <source>
        <dbReference type="Google" id="ProtNLM"/>
    </source>
</evidence>
<accession>A0AAE1EI91</accession>
<organism evidence="1 2">
    <name type="scientific">Petrolisthes cinctipes</name>
    <name type="common">Flat porcelain crab</name>
    <dbReference type="NCBI Taxonomy" id="88211"/>
    <lineage>
        <taxon>Eukaryota</taxon>
        <taxon>Metazoa</taxon>
        <taxon>Ecdysozoa</taxon>
        <taxon>Arthropoda</taxon>
        <taxon>Crustacea</taxon>
        <taxon>Multicrustacea</taxon>
        <taxon>Malacostraca</taxon>
        <taxon>Eumalacostraca</taxon>
        <taxon>Eucarida</taxon>
        <taxon>Decapoda</taxon>
        <taxon>Pleocyemata</taxon>
        <taxon>Anomura</taxon>
        <taxon>Galatheoidea</taxon>
        <taxon>Porcellanidae</taxon>
        <taxon>Petrolisthes</taxon>
    </lineage>
</organism>
<comment type="caution">
    <text evidence="1">The sequence shown here is derived from an EMBL/GenBank/DDBJ whole genome shotgun (WGS) entry which is preliminary data.</text>
</comment>
<dbReference type="Gene3D" id="3.30.420.10">
    <property type="entry name" value="Ribonuclease H-like superfamily/Ribonuclease H"/>
    <property type="match status" value="1"/>
</dbReference>
<sequence length="106" mass="11844">FRCESWKNLKFQKMSTKIQTFVFLDLEATGLPYDDPRILELSMIAVSRNDLIRMGLEKKSRVRSPSTGLSLSQPAVPVSKSEDGVVEFKRAGSEPAAGIQTALLQW</sequence>
<dbReference type="InterPro" id="IPR036397">
    <property type="entry name" value="RNaseH_sf"/>
</dbReference>
<feature type="non-terminal residue" evidence="1">
    <location>
        <position position="1"/>
    </location>
</feature>
<name>A0AAE1EI91_PETCI</name>
<proteinExistence type="predicted"/>
<reference evidence="1" key="1">
    <citation type="submission" date="2023-10" db="EMBL/GenBank/DDBJ databases">
        <title>Genome assemblies of two species of porcelain crab, Petrolisthes cinctipes and Petrolisthes manimaculis (Anomura: Porcellanidae).</title>
        <authorList>
            <person name="Angst P."/>
        </authorList>
    </citation>
    <scope>NUCLEOTIDE SEQUENCE</scope>
    <source>
        <strain evidence="1">PB745_01</strain>
        <tissue evidence="1">Gill</tissue>
    </source>
</reference>
<protein>
    <recommendedName>
        <fullName evidence="3">Exonuclease domain-containing protein</fullName>
    </recommendedName>
</protein>
<gene>
    <name evidence="1" type="ORF">Pcinc_041541</name>
</gene>
<dbReference type="EMBL" id="JAWQEG010007703">
    <property type="protein sequence ID" value="KAK3851835.1"/>
    <property type="molecule type" value="Genomic_DNA"/>
</dbReference>
<dbReference type="Proteomes" id="UP001286313">
    <property type="component" value="Unassembled WGS sequence"/>
</dbReference>
<dbReference type="InterPro" id="IPR012337">
    <property type="entry name" value="RNaseH-like_sf"/>
</dbReference>
<dbReference type="GO" id="GO:0003676">
    <property type="term" value="F:nucleic acid binding"/>
    <property type="evidence" value="ECO:0007669"/>
    <property type="project" value="InterPro"/>
</dbReference>